<dbReference type="PANTHER" id="PTHR15398:SF4">
    <property type="entry name" value="BROMODOMAIN-CONTAINING PROTEIN 8 ISOFORM X1"/>
    <property type="match status" value="1"/>
</dbReference>
<evidence type="ECO:0000256" key="3">
    <source>
        <dbReference type="SAM" id="MobiDB-lite"/>
    </source>
</evidence>
<dbReference type="InterPro" id="IPR036427">
    <property type="entry name" value="Bromodomain-like_sf"/>
</dbReference>
<dbReference type="PANTHER" id="PTHR15398">
    <property type="entry name" value="BROMODOMAIN-CONTAINING PROTEIN 8"/>
    <property type="match status" value="1"/>
</dbReference>
<protein>
    <recommendedName>
        <fullName evidence="4">Bromo domain-containing protein</fullName>
    </recommendedName>
</protein>
<dbReference type="GO" id="GO:0035267">
    <property type="term" value="C:NuA4 histone acetyltransferase complex"/>
    <property type="evidence" value="ECO:0007669"/>
    <property type="project" value="TreeGrafter"/>
</dbReference>
<dbReference type="Proteomes" id="UP000654370">
    <property type="component" value="Unassembled WGS sequence"/>
</dbReference>
<gene>
    <name evidence="5" type="ORF">INT43_003754</name>
</gene>
<evidence type="ECO:0000313" key="5">
    <source>
        <dbReference type="EMBL" id="KAG2179967.1"/>
    </source>
</evidence>
<dbReference type="SMART" id="SM00297">
    <property type="entry name" value="BROMO"/>
    <property type="match status" value="1"/>
</dbReference>
<evidence type="ECO:0000259" key="4">
    <source>
        <dbReference type="PROSITE" id="PS50014"/>
    </source>
</evidence>
<dbReference type="SUPFAM" id="SSF47370">
    <property type="entry name" value="Bromodomain"/>
    <property type="match status" value="1"/>
</dbReference>
<evidence type="ECO:0000256" key="1">
    <source>
        <dbReference type="ARBA" id="ARBA00023117"/>
    </source>
</evidence>
<organism evidence="5 6">
    <name type="scientific">Mortierella isabellina</name>
    <name type="common">Filamentous fungus</name>
    <name type="synonym">Umbelopsis isabellina</name>
    <dbReference type="NCBI Taxonomy" id="91625"/>
    <lineage>
        <taxon>Eukaryota</taxon>
        <taxon>Fungi</taxon>
        <taxon>Fungi incertae sedis</taxon>
        <taxon>Mucoromycota</taxon>
        <taxon>Mucoromycotina</taxon>
        <taxon>Umbelopsidomycetes</taxon>
        <taxon>Umbelopsidales</taxon>
        <taxon>Umbelopsidaceae</taxon>
        <taxon>Umbelopsis</taxon>
    </lineage>
</organism>
<evidence type="ECO:0000313" key="6">
    <source>
        <dbReference type="Proteomes" id="UP000654370"/>
    </source>
</evidence>
<name>A0A8H7PTD0_MORIS</name>
<dbReference type="InterPro" id="IPR001487">
    <property type="entry name" value="Bromodomain"/>
</dbReference>
<feature type="region of interest" description="Disordered" evidence="3">
    <location>
        <begin position="129"/>
        <end position="160"/>
    </location>
</feature>
<accession>A0A8H7PTD0</accession>
<dbReference type="PROSITE" id="PS50014">
    <property type="entry name" value="BROMODOMAIN_2"/>
    <property type="match status" value="1"/>
</dbReference>
<dbReference type="EMBL" id="JAEPQZ010000006">
    <property type="protein sequence ID" value="KAG2179967.1"/>
    <property type="molecule type" value="Genomic_DNA"/>
</dbReference>
<proteinExistence type="predicted"/>
<keyword evidence="6" id="KW-1185">Reference proteome</keyword>
<dbReference type="GO" id="GO:0006325">
    <property type="term" value="P:chromatin organization"/>
    <property type="evidence" value="ECO:0007669"/>
    <property type="project" value="UniProtKB-ARBA"/>
</dbReference>
<dbReference type="OrthoDB" id="1742084at2759"/>
<comment type="caution">
    <text evidence="5">The sequence shown here is derived from an EMBL/GenBank/DDBJ whole genome shotgun (WGS) entry which is preliminary data.</text>
</comment>
<feature type="region of interest" description="Disordered" evidence="3">
    <location>
        <begin position="1"/>
        <end position="28"/>
    </location>
</feature>
<dbReference type="Gene3D" id="1.20.920.10">
    <property type="entry name" value="Bromodomain-like"/>
    <property type="match status" value="1"/>
</dbReference>
<dbReference type="AlphaFoldDB" id="A0A8H7PTD0"/>
<feature type="domain" description="Bromo" evidence="4">
    <location>
        <begin position="58"/>
        <end position="104"/>
    </location>
</feature>
<keyword evidence="1 2" id="KW-0103">Bromodomain</keyword>
<reference evidence="5" key="1">
    <citation type="submission" date="2020-12" db="EMBL/GenBank/DDBJ databases">
        <title>Metabolic potential, ecology and presence of endohyphal bacteria is reflected in genomic diversity of Mucoromycotina.</title>
        <authorList>
            <person name="Muszewska A."/>
            <person name="Okrasinska A."/>
            <person name="Steczkiewicz K."/>
            <person name="Drgas O."/>
            <person name="Orlowska M."/>
            <person name="Perlinska-Lenart U."/>
            <person name="Aleksandrzak-Piekarczyk T."/>
            <person name="Szatraj K."/>
            <person name="Zielenkiewicz U."/>
            <person name="Pilsyk S."/>
            <person name="Malc E."/>
            <person name="Mieczkowski P."/>
            <person name="Kruszewska J.S."/>
            <person name="Biernat P."/>
            <person name="Pawlowska J."/>
        </authorList>
    </citation>
    <scope>NUCLEOTIDE SEQUENCE</scope>
    <source>
        <strain evidence="5">WA0000067209</strain>
    </source>
</reference>
<dbReference type="Pfam" id="PF00439">
    <property type="entry name" value="Bromodomain"/>
    <property type="match status" value="1"/>
</dbReference>
<sequence>MSVASNAGTSTVTTPGPSGGERKKSIPYSKELEQRQKSWLKNINLLWREISNHKNGAMFMNPIKENIAPRYYEITIKNTAEFERDVLLMLTNSLIYNKEGTEVYQMALEMLEDVQEQIRVFKTADAYSSTGNAPKDTGHGLRRRSIVSDGGSIPGDADNA</sequence>
<evidence type="ECO:0000256" key="2">
    <source>
        <dbReference type="PROSITE-ProRule" id="PRU00035"/>
    </source>
</evidence>